<evidence type="ECO:0000313" key="2">
    <source>
        <dbReference type="EMBL" id="MFB9730537.1"/>
    </source>
</evidence>
<accession>A0ABV5UYA2</accession>
<dbReference type="Proteomes" id="UP001589613">
    <property type="component" value="Unassembled WGS sequence"/>
</dbReference>
<dbReference type="InterPro" id="IPR042226">
    <property type="entry name" value="eFR1_2_sf"/>
</dbReference>
<dbReference type="SUPFAM" id="SSF53137">
    <property type="entry name" value="Translational machinery components"/>
    <property type="match status" value="1"/>
</dbReference>
<evidence type="ECO:0000313" key="3">
    <source>
        <dbReference type="Proteomes" id="UP001589613"/>
    </source>
</evidence>
<sequence>MGRPDGPDATVDVAPERLDGWLSRFADSHGEVTWSVVDGPGASPSSWAVDAADGSWARLTCWRAPTGERATGGWALPPALLVLLVRRGGYAVAVAAPDGSLAASKVGTRHVQSRSAAGGWSQQRYARRRAHQADALVEAVVGHAVRVLEEGEQGTGPVGGLVLGGDRTLAAQVLDAVATGPRARLHGVPRRELWDVADPRRSVLEEAVRRGRAVRVTVHNA</sequence>
<reference evidence="2 3" key="1">
    <citation type="submission" date="2024-09" db="EMBL/GenBank/DDBJ databases">
        <authorList>
            <person name="Sun Q."/>
            <person name="Mori K."/>
        </authorList>
    </citation>
    <scope>NUCLEOTIDE SEQUENCE [LARGE SCALE GENOMIC DNA]</scope>
    <source>
        <strain evidence="2 3">JCM 12763</strain>
    </source>
</reference>
<feature type="domain" description="Actinobacteria/chloroflexi VLRF1 release factor" evidence="1">
    <location>
        <begin position="79"/>
        <end position="217"/>
    </location>
</feature>
<keyword evidence="3" id="KW-1185">Reference proteome</keyword>
<dbReference type="NCBIfam" id="NF041024">
    <property type="entry name" value="acVLRF1_NCBI"/>
    <property type="match status" value="1"/>
</dbReference>
<comment type="caution">
    <text evidence="2">The sequence shown here is derived from an EMBL/GenBank/DDBJ whole genome shotgun (WGS) entry which is preliminary data.</text>
</comment>
<name>A0ABV5UYA2_9MICO</name>
<dbReference type="RefSeq" id="WP_141338764.1">
    <property type="nucleotide sequence ID" value="NZ_JBHMAX010000001.1"/>
</dbReference>
<dbReference type="Pfam" id="PF18859">
    <property type="entry name" value="acVLRF1"/>
    <property type="match status" value="1"/>
</dbReference>
<organism evidence="2 3">
    <name type="scientific">Ornithinimicrobium kibberense</name>
    <dbReference type="NCBI Taxonomy" id="282060"/>
    <lineage>
        <taxon>Bacteria</taxon>
        <taxon>Bacillati</taxon>
        <taxon>Actinomycetota</taxon>
        <taxon>Actinomycetes</taxon>
        <taxon>Micrococcales</taxon>
        <taxon>Ornithinimicrobiaceae</taxon>
        <taxon>Ornithinimicrobium</taxon>
    </lineage>
</organism>
<dbReference type="Gene3D" id="3.30.420.60">
    <property type="entry name" value="eRF1 domain 2"/>
    <property type="match status" value="1"/>
</dbReference>
<dbReference type="GO" id="GO:0016787">
    <property type="term" value="F:hydrolase activity"/>
    <property type="evidence" value="ECO:0007669"/>
    <property type="project" value="UniProtKB-KW"/>
</dbReference>
<proteinExistence type="predicted"/>
<gene>
    <name evidence="2" type="ORF">ACFFN0_00570</name>
</gene>
<keyword evidence="2" id="KW-0378">Hydrolase</keyword>
<evidence type="ECO:0000259" key="1">
    <source>
        <dbReference type="Pfam" id="PF18859"/>
    </source>
</evidence>
<dbReference type="EMBL" id="JBHMAX010000001">
    <property type="protein sequence ID" value="MFB9730537.1"/>
    <property type="molecule type" value="Genomic_DNA"/>
</dbReference>
<protein>
    <submittedName>
        <fullName evidence="2">AcVLRF1 family peptidyl-tRNA hydrolase</fullName>
    </submittedName>
</protein>
<dbReference type="InterPro" id="IPR040783">
    <property type="entry name" value="VLRF1"/>
</dbReference>